<keyword evidence="2" id="KW-0812">Transmembrane</keyword>
<dbReference type="Pfam" id="PF00990">
    <property type="entry name" value="GGDEF"/>
    <property type="match status" value="1"/>
</dbReference>
<feature type="region of interest" description="Disordered" evidence="1">
    <location>
        <begin position="205"/>
        <end position="225"/>
    </location>
</feature>
<name>A0A810MWW7_9ACTN</name>
<evidence type="ECO:0000313" key="4">
    <source>
        <dbReference type="EMBL" id="BCJ65666.1"/>
    </source>
</evidence>
<dbReference type="RefSeq" id="WP_212825259.1">
    <property type="nucleotide sequence ID" value="NZ_AP023359.1"/>
</dbReference>
<sequence length="225" mass="23915">MSHLTSYLTAAGGVLAGVAAAVPLLGWQRRVLRRQRQAIASREDALGQWRSLAMRNETSGLPNRRALLAHLDATLILGEPLGVVLLDLDRFKAVNDVLGHELGNDLLSEVGRRLACLPPPVALAVHLSGDEFALVVHGDGADTDASARAAYDRIAGRAFDIAGRWVAVSASVGYAVAVPGMGARDVLHAADQAMYLAKHGEGGVCPYTPDRDGDQTPPGRYRDLR</sequence>
<proteinExistence type="predicted"/>
<keyword evidence="2" id="KW-0472">Membrane</keyword>
<dbReference type="InterPro" id="IPR000160">
    <property type="entry name" value="GGDEF_dom"/>
</dbReference>
<organism evidence="4 5">
    <name type="scientific">Polymorphospora rubra</name>
    <dbReference type="NCBI Taxonomy" id="338584"/>
    <lineage>
        <taxon>Bacteria</taxon>
        <taxon>Bacillati</taxon>
        <taxon>Actinomycetota</taxon>
        <taxon>Actinomycetes</taxon>
        <taxon>Micromonosporales</taxon>
        <taxon>Micromonosporaceae</taxon>
        <taxon>Polymorphospora</taxon>
    </lineage>
</organism>
<dbReference type="Gene3D" id="3.30.70.270">
    <property type="match status" value="1"/>
</dbReference>
<dbReference type="PANTHER" id="PTHR44757:SF2">
    <property type="entry name" value="BIOFILM ARCHITECTURE MAINTENANCE PROTEIN MBAA"/>
    <property type="match status" value="1"/>
</dbReference>
<reference evidence="4" key="1">
    <citation type="submission" date="2020-08" db="EMBL/GenBank/DDBJ databases">
        <title>Whole genome shotgun sequence of Polymorphospora rubra NBRC 101157.</title>
        <authorList>
            <person name="Komaki H."/>
            <person name="Tamura T."/>
        </authorList>
    </citation>
    <scope>NUCLEOTIDE SEQUENCE</scope>
    <source>
        <strain evidence="4">NBRC 101157</strain>
    </source>
</reference>
<protein>
    <recommendedName>
        <fullName evidence="3">GGDEF domain-containing protein</fullName>
    </recommendedName>
</protein>
<dbReference type="PROSITE" id="PS50887">
    <property type="entry name" value="GGDEF"/>
    <property type="match status" value="1"/>
</dbReference>
<feature type="domain" description="GGDEF" evidence="3">
    <location>
        <begin position="79"/>
        <end position="209"/>
    </location>
</feature>
<dbReference type="AlphaFoldDB" id="A0A810MWW7"/>
<accession>A0A810MWW7</accession>
<evidence type="ECO:0000313" key="5">
    <source>
        <dbReference type="Proteomes" id="UP000680866"/>
    </source>
</evidence>
<dbReference type="Proteomes" id="UP000680866">
    <property type="component" value="Chromosome"/>
</dbReference>
<dbReference type="InterPro" id="IPR029787">
    <property type="entry name" value="Nucleotide_cyclase"/>
</dbReference>
<dbReference type="CDD" id="cd01949">
    <property type="entry name" value="GGDEF"/>
    <property type="match status" value="1"/>
</dbReference>
<evidence type="ECO:0000259" key="3">
    <source>
        <dbReference type="PROSITE" id="PS50887"/>
    </source>
</evidence>
<dbReference type="PANTHER" id="PTHR44757">
    <property type="entry name" value="DIGUANYLATE CYCLASE DGCP"/>
    <property type="match status" value="1"/>
</dbReference>
<keyword evidence="5" id="KW-1185">Reference proteome</keyword>
<dbReference type="EMBL" id="AP023359">
    <property type="protein sequence ID" value="BCJ65666.1"/>
    <property type="molecule type" value="Genomic_DNA"/>
</dbReference>
<dbReference type="SUPFAM" id="SSF55073">
    <property type="entry name" value="Nucleotide cyclase"/>
    <property type="match status" value="1"/>
</dbReference>
<dbReference type="NCBIfam" id="TIGR00254">
    <property type="entry name" value="GGDEF"/>
    <property type="match status" value="1"/>
</dbReference>
<dbReference type="KEGG" id="pry:Prubr_26870"/>
<keyword evidence="2" id="KW-1133">Transmembrane helix</keyword>
<feature type="compositionally biased region" description="Basic and acidic residues" evidence="1">
    <location>
        <begin position="209"/>
        <end position="225"/>
    </location>
</feature>
<dbReference type="InterPro" id="IPR052155">
    <property type="entry name" value="Biofilm_reg_signaling"/>
</dbReference>
<dbReference type="SMART" id="SM00267">
    <property type="entry name" value="GGDEF"/>
    <property type="match status" value="1"/>
</dbReference>
<gene>
    <name evidence="4" type="ORF">Prubr_26870</name>
</gene>
<dbReference type="InterPro" id="IPR043128">
    <property type="entry name" value="Rev_trsase/Diguanyl_cyclase"/>
</dbReference>
<evidence type="ECO:0000256" key="2">
    <source>
        <dbReference type="SAM" id="Phobius"/>
    </source>
</evidence>
<evidence type="ECO:0000256" key="1">
    <source>
        <dbReference type="SAM" id="MobiDB-lite"/>
    </source>
</evidence>
<feature type="transmembrane region" description="Helical" evidence="2">
    <location>
        <begin position="6"/>
        <end position="27"/>
    </location>
</feature>